<gene>
    <name evidence="7" type="ORF">P8C59_004412</name>
</gene>
<evidence type="ECO:0000313" key="8">
    <source>
        <dbReference type="Proteomes" id="UP001217918"/>
    </source>
</evidence>
<dbReference type="Pfam" id="PF00743">
    <property type="entry name" value="FMO-like"/>
    <property type="match status" value="1"/>
</dbReference>
<dbReference type="PANTHER" id="PTHR23023">
    <property type="entry name" value="DIMETHYLANILINE MONOOXYGENASE"/>
    <property type="match status" value="1"/>
</dbReference>
<name>A0AAD9I3L8_9PEZI</name>
<evidence type="ECO:0000256" key="2">
    <source>
        <dbReference type="ARBA" id="ARBA00022630"/>
    </source>
</evidence>
<dbReference type="InterPro" id="IPR000960">
    <property type="entry name" value="Flavin_mOase"/>
</dbReference>
<dbReference type="GO" id="GO:0050661">
    <property type="term" value="F:NADP binding"/>
    <property type="evidence" value="ECO:0007669"/>
    <property type="project" value="InterPro"/>
</dbReference>
<keyword evidence="2" id="KW-0285">Flavoprotein</keyword>
<keyword evidence="3" id="KW-0274">FAD</keyword>
<feature type="transmembrane region" description="Helical" evidence="6">
    <location>
        <begin position="635"/>
        <end position="662"/>
    </location>
</feature>
<keyword evidence="8" id="KW-1185">Reference proteome</keyword>
<evidence type="ECO:0000313" key="7">
    <source>
        <dbReference type="EMBL" id="KAK2069867.1"/>
    </source>
</evidence>
<dbReference type="AlphaFoldDB" id="A0AAD9I3L8"/>
<keyword evidence="6" id="KW-0472">Membrane</keyword>
<dbReference type="InterPro" id="IPR020946">
    <property type="entry name" value="Flavin_mOase-like"/>
</dbReference>
<dbReference type="Proteomes" id="UP001217918">
    <property type="component" value="Unassembled WGS sequence"/>
</dbReference>
<dbReference type="GO" id="GO:0050660">
    <property type="term" value="F:flavin adenine dinucleotide binding"/>
    <property type="evidence" value="ECO:0007669"/>
    <property type="project" value="InterPro"/>
</dbReference>
<reference evidence="7" key="1">
    <citation type="journal article" date="2023" name="Mol. Plant Microbe Interact.">
        <title>Elucidating the Obligate Nature and Biological Capacity of an Invasive Fungal Corn Pathogen.</title>
        <authorList>
            <person name="MacCready J.S."/>
            <person name="Roggenkamp E.M."/>
            <person name="Gdanetz K."/>
            <person name="Chilvers M.I."/>
        </authorList>
    </citation>
    <scope>NUCLEOTIDE SEQUENCE</scope>
    <source>
        <strain evidence="7">PM02</strain>
    </source>
</reference>
<comment type="caution">
    <text evidence="7">The sequence shown here is derived from an EMBL/GenBank/DDBJ whole genome shotgun (WGS) entry which is preliminary data.</text>
</comment>
<evidence type="ECO:0000256" key="5">
    <source>
        <dbReference type="ARBA" id="ARBA00023002"/>
    </source>
</evidence>
<evidence type="ECO:0008006" key="9">
    <source>
        <dbReference type="Google" id="ProtNLM"/>
    </source>
</evidence>
<dbReference type="InterPro" id="IPR050346">
    <property type="entry name" value="FMO-like"/>
</dbReference>
<sequence length="690" mass="75828">MRVVIIGGGPAGLAALKYLTTAPKYFPDVPEMQVDLYEEDDDVGGVFKARVWRGVEMVSSKYLTAFSDFRLPEDAPDFLPVNEYLAYLKAYVKHFGLEKHIHLNTKVTSVRPFLSENGTRRHEVTTRHVRKKAFDPASLMAKVQLDESMLPSVSHCHAVVVSSGLHVTPCIPTIPGLVEPATKVDQDGQTEGEDRSFTTNPAIRVMHSSTFKNKPGAESEYFTAAKPGGSTVVVLGAGETGHDIAYTAVTSPHVRRVVLASRDGFFVAPKIIPAPVILRIWGVPTPGTRPNKPIDTAIASLFDTAYVPPLLQHSQLQWKVYEYTIKAIFAWICGTSWGLDQWAGEVSSGRRHLDSLFFVKTQRAIPYISAPFRGGTHAFARAMDAVRAFFINTPQIDTQGRVIEVAGWPSKVGTEVIDGAVLDNVMSFPVDGSKESKKLQENNGRLGPVVPDLVILATGYDTSFAFLDKKYPTLSETTQRGIWKDDELDFAYIGFVRPSVGAIPPLAELQVLLWATKFLQALSPAPSTTTPPRGILAPYELDYALHPRGAYDFFHWKGGVEQESYAYQLALDAGAAPTAGTVLRAFGWRVFFTWAMGPNFTTKFRLVGPWADPELAVPIMRGELYRVVKRTGGGVFFFTFTIVPLVLFGTMSLAIMAVTGLWEGIKSLGRGIANACKGLKGYFGRKKKNM</sequence>
<dbReference type="PRINTS" id="PR00370">
    <property type="entry name" value="FMOXYGENASE"/>
</dbReference>
<dbReference type="GO" id="GO:0004499">
    <property type="term" value="F:N,N-dimethylaniline monooxygenase activity"/>
    <property type="evidence" value="ECO:0007669"/>
    <property type="project" value="InterPro"/>
</dbReference>
<dbReference type="SUPFAM" id="SSF51905">
    <property type="entry name" value="FAD/NAD(P)-binding domain"/>
    <property type="match status" value="1"/>
</dbReference>
<keyword evidence="5" id="KW-0560">Oxidoreductase</keyword>
<organism evidence="7 8">
    <name type="scientific">Phyllachora maydis</name>
    <dbReference type="NCBI Taxonomy" id="1825666"/>
    <lineage>
        <taxon>Eukaryota</taxon>
        <taxon>Fungi</taxon>
        <taxon>Dikarya</taxon>
        <taxon>Ascomycota</taxon>
        <taxon>Pezizomycotina</taxon>
        <taxon>Sordariomycetes</taxon>
        <taxon>Sordariomycetidae</taxon>
        <taxon>Phyllachorales</taxon>
        <taxon>Phyllachoraceae</taxon>
        <taxon>Phyllachora</taxon>
    </lineage>
</organism>
<dbReference type="InterPro" id="IPR036188">
    <property type="entry name" value="FAD/NAD-bd_sf"/>
</dbReference>
<dbReference type="Gene3D" id="3.50.50.60">
    <property type="entry name" value="FAD/NAD(P)-binding domain"/>
    <property type="match status" value="1"/>
</dbReference>
<evidence type="ECO:0000256" key="4">
    <source>
        <dbReference type="ARBA" id="ARBA00022857"/>
    </source>
</evidence>
<dbReference type="EMBL" id="JAQQPM010000003">
    <property type="protein sequence ID" value="KAK2069867.1"/>
    <property type="molecule type" value="Genomic_DNA"/>
</dbReference>
<accession>A0AAD9I3L8</accession>
<dbReference type="PIRSF" id="PIRSF000332">
    <property type="entry name" value="FMO"/>
    <property type="match status" value="1"/>
</dbReference>
<comment type="similarity">
    <text evidence="1">Belongs to the FMO family.</text>
</comment>
<proteinExistence type="inferred from homology"/>
<evidence type="ECO:0000256" key="1">
    <source>
        <dbReference type="ARBA" id="ARBA00009183"/>
    </source>
</evidence>
<evidence type="ECO:0000256" key="6">
    <source>
        <dbReference type="SAM" id="Phobius"/>
    </source>
</evidence>
<keyword evidence="4" id="KW-0521">NADP</keyword>
<protein>
    <recommendedName>
        <fullName evidence="9">Flavin-containing monooxygenase</fullName>
    </recommendedName>
</protein>
<keyword evidence="6" id="KW-1133">Transmembrane helix</keyword>
<evidence type="ECO:0000256" key="3">
    <source>
        <dbReference type="ARBA" id="ARBA00022827"/>
    </source>
</evidence>
<keyword evidence="6" id="KW-0812">Transmembrane</keyword>